<evidence type="ECO:0000256" key="5">
    <source>
        <dbReference type="ARBA" id="ARBA00023002"/>
    </source>
</evidence>
<dbReference type="NCBIfam" id="TIGR00507">
    <property type="entry name" value="aroE"/>
    <property type="match status" value="1"/>
</dbReference>
<reference evidence="11 12" key="1">
    <citation type="submission" date="2020-03" db="EMBL/GenBank/DDBJ databases">
        <title>Genomic Encyclopedia of Type Strains, Phase III (KMG-III): the genomes of soil and plant-associated and newly described type strains.</title>
        <authorList>
            <person name="Whitman W."/>
        </authorList>
    </citation>
    <scope>NUCLEOTIDE SEQUENCE [LARGE SCALE GENOMIC DNA]</scope>
    <source>
        <strain evidence="11 12">CECT 8804</strain>
    </source>
</reference>
<feature type="domain" description="Shikimate dehydrogenase substrate binding N-terminal" evidence="9">
    <location>
        <begin position="8"/>
        <end position="91"/>
    </location>
</feature>
<keyword evidence="6 8" id="KW-0057">Aromatic amino acid biosynthesis</keyword>
<dbReference type="EMBL" id="JAAOZC010000002">
    <property type="protein sequence ID" value="NIJ07411.1"/>
    <property type="molecule type" value="Genomic_DNA"/>
</dbReference>
<feature type="binding site" evidence="8">
    <location>
        <position position="64"/>
    </location>
    <ligand>
        <name>shikimate</name>
        <dbReference type="ChEBI" id="CHEBI:36208"/>
    </ligand>
</feature>
<keyword evidence="4 8" id="KW-0521">NADP</keyword>
<dbReference type="PANTHER" id="PTHR21089:SF1">
    <property type="entry name" value="BIFUNCTIONAL 3-DEHYDROQUINATE DEHYDRATASE_SHIKIMATE DEHYDROGENASE, CHLOROPLASTIC"/>
    <property type="match status" value="1"/>
</dbReference>
<evidence type="ECO:0000256" key="2">
    <source>
        <dbReference type="ARBA" id="ARBA00012962"/>
    </source>
</evidence>
<dbReference type="InterPro" id="IPR046346">
    <property type="entry name" value="Aminoacid_DH-like_N_sf"/>
</dbReference>
<dbReference type="RefSeq" id="WP_341786290.1">
    <property type="nucleotide sequence ID" value="NZ_JAAOZC010000002.1"/>
</dbReference>
<proteinExistence type="inferred from homology"/>
<protein>
    <recommendedName>
        <fullName evidence="2 8">Shikimate dehydrogenase (NADP(+))</fullName>
        <shortName evidence="8">SDH</shortName>
        <ecNumber evidence="2 8">1.1.1.25</ecNumber>
    </recommendedName>
</protein>
<keyword evidence="12" id="KW-1185">Reference proteome</keyword>
<dbReference type="InterPro" id="IPR041121">
    <property type="entry name" value="SDH_C"/>
</dbReference>
<feature type="binding site" evidence="8">
    <location>
        <position position="256"/>
    </location>
    <ligand>
        <name>shikimate</name>
        <dbReference type="ChEBI" id="CHEBI:36208"/>
    </ligand>
</feature>
<dbReference type="InterPro" id="IPR013708">
    <property type="entry name" value="Shikimate_DH-bd_N"/>
</dbReference>
<accession>A0ABX0TPF0</accession>
<evidence type="ECO:0000259" key="10">
    <source>
        <dbReference type="Pfam" id="PF18317"/>
    </source>
</evidence>
<evidence type="ECO:0000313" key="11">
    <source>
        <dbReference type="EMBL" id="NIJ07411.1"/>
    </source>
</evidence>
<dbReference type="InterPro" id="IPR022893">
    <property type="entry name" value="Shikimate_DH_fam"/>
</dbReference>
<dbReference type="SUPFAM" id="SSF53223">
    <property type="entry name" value="Aminoacid dehydrogenase-like, N-terminal domain"/>
    <property type="match status" value="1"/>
</dbReference>
<dbReference type="GO" id="GO:0004764">
    <property type="term" value="F:shikimate 3-dehydrogenase (NADP+) activity"/>
    <property type="evidence" value="ECO:0007669"/>
    <property type="project" value="UniProtKB-EC"/>
</dbReference>
<dbReference type="Pfam" id="PF18317">
    <property type="entry name" value="SDH_C"/>
    <property type="match status" value="1"/>
</dbReference>
<feature type="binding site" evidence="8">
    <location>
        <position position="89"/>
    </location>
    <ligand>
        <name>shikimate</name>
        <dbReference type="ChEBI" id="CHEBI:36208"/>
    </ligand>
</feature>
<dbReference type="InterPro" id="IPR011342">
    <property type="entry name" value="Shikimate_DH"/>
</dbReference>
<dbReference type="SUPFAM" id="SSF51735">
    <property type="entry name" value="NAD(P)-binding Rossmann-fold domains"/>
    <property type="match status" value="1"/>
</dbReference>
<comment type="function">
    <text evidence="8">Involved in the biosynthesis of the chorismate, which leads to the biosynthesis of aromatic amino acids. Catalyzes the reversible NADPH linked reduction of 3-dehydroshikimate (DHSA) to yield shikimate (SA).</text>
</comment>
<feature type="active site" description="Proton acceptor" evidence="8">
    <location>
        <position position="68"/>
    </location>
</feature>
<dbReference type="InterPro" id="IPR036291">
    <property type="entry name" value="NAD(P)-bd_dom_sf"/>
</dbReference>
<dbReference type="PANTHER" id="PTHR21089">
    <property type="entry name" value="SHIKIMATE DEHYDROGENASE"/>
    <property type="match status" value="1"/>
</dbReference>
<dbReference type="HAMAP" id="MF_00222">
    <property type="entry name" value="Shikimate_DH_AroE"/>
    <property type="match status" value="1"/>
</dbReference>
<comment type="subunit">
    <text evidence="8">Homodimer.</text>
</comment>
<sequence length="285" mass="30481">MTEPYAEVIGDPIAHSKSPLIHRFWLDRLGIGGDYRKTHVFPDQLAAFLAERRADPDWRGCNVTIPHKLAVMSHLDVIDPIAAKIGAVNTIVAPPEGLFGTNTDAAGFLEPLRPRLAEQHLLRTARIFGTGGAARAVAHALWDEGFTLILIARDLTKAEALAGEFAAGHVHAAALASFADPLAFDWKDTEGRLDLVVNATSLGMTGQPPLPLDFSDVPPGAIVYDAVYAPLETPLLAEARGRGHPTIDGLAMLIGQARRAFELFFGQPAPADPESDAALRALLTA</sequence>
<dbReference type="Pfam" id="PF08501">
    <property type="entry name" value="Shikimate_dh_N"/>
    <property type="match status" value="1"/>
</dbReference>
<feature type="binding site" evidence="8">
    <location>
        <position position="249"/>
    </location>
    <ligand>
        <name>NADP(+)</name>
        <dbReference type="ChEBI" id="CHEBI:58349"/>
    </ligand>
</feature>
<comment type="caution">
    <text evidence="8">Lacks conserved residue(s) required for the propagation of feature annotation.</text>
</comment>
<gene>
    <name evidence="8" type="primary">aroE</name>
    <name evidence="11" type="ORF">FHS31_001007</name>
</gene>
<name>A0ABX0TPF0_9SPHN</name>
<keyword evidence="5 8" id="KW-0560">Oxidoreductase</keyword>
<evidence type="ECO:0000256" key="3">
    <source>
        <dbReference type="ARBA" id="ARBA00022605"/>
    </source>
</evidence>
<dbReference type="Proteomes" id="UP000727456">
    <property type="component" value="Unassembled WGS sequence"/>
</dbReference>
<feature type="binding site" evidence="8">
    <location>
        <begin position="16"/>
        <end position="18"/>
    </location>
    <ligand>
        <name>shikimate</name>
        <dbReference type="ChEBI" id="CHEBI:36208"/>
    </ligand>
</feature>
<dbReference type="Gene3D" id="3.40.50.10860">
    <property type="entry name" value="Leucine Dehydrogenase, chain A, domain 1"/>
    <property type="match status" value="1"/>
</dbReference>
<feature type="binding site" evidence="8">
    <location>
        <position position="226"/>
    </location>
    <ligand>
        <name>NADP(+)</name>
        <dbReference type="ChEBI" id="CHEBI:58349"/>
    </ligand>
</feature>
<feature type="binding site" evidence="8">
    <location>
        <position position="104"/>
    </location>
    <ligand>
        <name>shikimate</name>
        <dbReference type="ChEBI" id="CHEBI:36208"/>
    </ligand>
</feature>
<evidence type="ECO:0000256" key="4">
    <source>
        <dbReference type="ARBA" id="ARBA00022857"/>
    </source>
</evidence>
<evidence type="ECO:0000313" key="12">
    <source>
        <dbReference type="Proteomes" id="UP000727456"/>
    </source>
</evidence>
<organism evidence="11 12">
    <name type="scientific">Sphingomonas vulcanisoli</name>
    <dbReference type="NCBI Taxonomy" id="1658060"/>
    <lineage>
        <taxon>Bacteria</taxon>
        <taxon>Pseudomonadati</taxon>
        <taxon>Pseudomonadota</taxon>
        <taxon>Alphaproteobacteria</taxon>
        <taxon>Sphingomonadales</taxon>
        <taxon>Sphingomonadaceae</taxon>
        <taxon>Sphingomonas</taxon>
    </lineage>
</organism>
<keyword evidence="3 8" id="KW-0028">Amino-acid biosynthesis</keyword>
<dbReference type="EC" id="1.1.1.25" evidence="2 8"/>
<dbReference type="CDD" id="cd01065">
    <property type="entry name" value="NAD_bind_Shikimate_DH"/>
    <property type="match status" value="1"/>
</dbReference>
<comment type="caution">
    <text evidence="11">The sequence shown here is derived from an EMBL/GenBank/DDBJ whole genome shotgun (WGS) entry which is preliminary data.</text>
</comment>
<feature type="domain" description="SDH C-terminal" evidence="10">
    <location>
        <begin position="249"/>
        <end position="272"/>
    </location>
</feature>
<comment type="similarity">
    <text evidence="8">Belongs to the shikimate dehydrogenase family.</text>
</comment>
<evidence type="ECO:0000256" key="6">
    <source>
        <dbReference type="ARBA" id="ARBA00023141"/>
    </source>
</evidence>
<evidence type="ECO:0000256" key="1">
    <source>
        <dbReference type="ARBA" id="ARBA00004871"/>
    </source>
</evidence>
<dbReference type="Gene3D" id="3.40.50.720">
    <property type="entry name" value="NAD(P)-binding Rossmann-like Domain"/>
    <property type="match status" value="1"/>
</dbReference>
<evidence type="ECO:0000256" key="7">
    <source>
        <dbReference type="ARBA" id="ARBA00049442"/>
    </source>
</evidence>
<evidence type="ECO:0000256" key="8">
    <source>
        <dbReference type="HAMAP-Rule" id="MF_00222"/>
    </source>
</evidence>
<evidence type="ECO:0000259" key="9">
    <source>
        <dbReference type="Pfam" id="PF08501"/>
    </source>
</evidence>
<feature type="binding site" evidence="8">
    <location>
        <position position="228"/>
    </location>
    <ligand>
        <name>shikimate</name>
        <dbReference type="ChEBI" id="CHEBI:36208"/>
    </ligand>
</feature>
<comment type="catalytic activity">
    <reaction evidence="7 8">
        <text>shikimate + NADP(+) = 3-dehydroshikimate + NADPH + H(+)</text>
        <dbReference type="Rhea" id="RHEA:17737"/>
        <dbReference type="ChEBI" id="CHEBI:15378"/>
        <dbReference type="ChEBI" id="CHEBI:16630"/>
        <dbReference type="ChEBI" id="CHEBI:36208"/>
        <dbReference type="ChEBI" id="CHEBI:57783"/>
        <dbReference type="ChEBI" id="CHEBI:58349"/>
        <dbReference type="EC" id="1.1.1.25"/>
    </reaction>
</comment>
<comment type="pathway">
    <text evidence="1 8">Metabolic intermediate biosynthesis; chorismate biosynthesis; chorismate from D-erythrose 4-phosphate and phosphoenolpyruvate: step 4/7.</text>
</comment>